<dbReference type="eggNOG" id="ENOG502S4FE">
    <property type="taxonomic scope" value="Eukaryota"/>
</dbReference>
<dbReference type="OMA" id="WEAQVER"/>
<evidence type="ECO:0000313" key="1">
    <source>
        <dbReference type="EMBL" id="EEH58869.1"/>
    </source>
</evidence>
<proteinExistence type="predicted"/>
<dbReference type="STRING" id="564608.C1MP53"/>
<dbReference type="GeneID" id="9682201"/>
<dbReference type="EMBL" id="GG663737">
    <property type="protein sequence ID" value="EEH58869.1"/>
    <property type="molecule type" value="Genomic_DNA"/>
</dbReference>
<dbReference type="PANTHER" id="PTHR36052">
    <property type="entry name" value="EXCITATORY AMINO ACID TRANSPORTER"/>
    <property type="match status" value="1"/>
</dbReference>
<keyword evidence="2" id="KW-1185">Reference proteome</keyword>
<dbReference type="RefSeq" id="XP_003057224.1">
    <property type="nucleotide sequence ID" value="XM_003057178.1"/>
</dbReference>
<protein>
    <submittedName>
        <fullName evidence="1">Predicted protein</fullName>
    </submittedName>
</protein>
<evidence type="ECO:0000313" key="2">
    <source>
        <dbReference type="Proteomes" id="UP000001876"/>
    </source>
</evidence>
<accession>C1MP53</accession>
<dbReference type="OrthoDB" id="523796at2759"/>
<organism evidence="2">
    <name type="scientific">Micromonas pusilla (strain CCMP1545)</name>
    <name type="common">Picoplanktonic green alga</name>
    <dbReference type="NCBI Taxonomy" id="564608"/>
    <lineage>
        <taxon>Eukaryota</taxon>
        <taxon>Viridiplantae</taxon>
        <taxon>Chlorophyta</taxon>
        <taxon>Mamiellophyceae</taxon>
        <taxon>Mamiellales</taxon>
        <taxon>Mamiellaceae</taxon>
        <taxon>Micromonas</taxon>
    </lineage>
</organism>
<reference evidence="1 2" key="1">
    <citation type="journal article" date="2009" name="Science">
        <title>Green evolution and dynamic adaptations revealed by genomes of the marine picoeukaryotes Micromonas.</title>
        <authorList>
            <person name="Worden A.Z."/>
            <person name="Lee J.H."/>
            <person name="Mock T."/>
            <person name="Rouze P."/>
            <person name="Simmons M.P."/>
            <person name="Aerts A.L."/>
            <person name="Allen A.E."/>
            <person name="Cuvelier M.L."/>
            <person name="Derelle E."/>
            <person name="Everett M.V."/>
            <person name="Foulon E."/>
            <person name="Grimwood J."/>
            <person name="Gundlach H."/>
            <person name="Henrissat B."/>
            <person name="Napoli C."/>
            <person name="McDonald S.M."/>
            <person name="Parker M.S."/>
            <person name="Rombauts S."/>
            <person name="Salamov A."/>
            <person name="Von Dassow P."/>
            <person name="Badger J.H."/>
            <person name="Coutinho P.M."/>
            <person name="Demir E."/>
            <person name="Dubchak I."/>
            <person name="Gentemann C."/>
            <person name="Eikrem W."/>
            <person name="Gready J.E."/>
            <person name="John U."/>
            <person name="Lanier W."/>
            <person name="Lindquist E.A."/>
            <person name="Lucas S."/>
            <person name="Mayer K.F."/>
            <person name="Moreau H."/>
            <person name="Not F."/>
            <person name="Otillar R."/>
            <person name="Panaud O."/>
            <person name="Pangilinan J."/>
            <person name="Paulsen I."/>
            <person name="Piegu B."/>
            <person name="Poliakov A."/>
            <person name="Robbens S."/>
            <person name="Schmutz J."/>
            <person name="Toulza E."/>
            <person name="Wyss T."/>
            <person name="Zelensky A."/>
            <person name="Zhou K."/>
            <person name="Armbrust E.V."/>
            <person name="Bhattacharya D."/>
            <person name="Goodenough U.W."/>
            <person name="Van de Peer Y."/>
            <person name="Grigoriev I.V."/>
        </authorList>
    </citation>
    <scope>NUCLEOTIDE SEQUENCE [LARGE SCALE GENOMIC DNA]</scope>
    <source>
        <strain evidence="1 2">CCMP1545</strain>
    </source>
</reference>
<name>C1MP53_MICPC</name>
<sequence length="85" mass="9398">MPFATTATMAGAAMGFGTQLFINALRKLPLLRNPWEHVLWTGGGVWAANAMAEWEVKLTEEVKAMQAERQAANARFMESIKSSKE</sequence>
<dbReference type="AlphaFoldDB" id="C1MP53"/>
<gene>
    <name evidence="1" type="ORF">MICPUCDRAFT_56150</name>
</gene>
<dbReference type="Proteomes" id="UP000001876">
    <property type="component" value="Unassembled WGS sequence"/>
</dbReference>
<dbReference type="KEGG" id="mpp:MICPUCDRAFT_56150"/>
<dbReference type="PANTHER" id="PTHR36052:SF1">
    <property type="entry name" value="EXCITATORY AMINO ACID TRANSPORTER"/>
    <property type="match status" value="1"/>
</dbReference>